<evidence type="ECO:0000256" key="1">
    <source>
        <dbReference type="SAM" id="MobiDB-lite"/>
    </source>
</evidence>
<keyword evidence="3" id="KW-1185">Reference proteome</keyword>
<organism evidence="2 3">
    <name type="scientific">Rheinheimera riviphila</name>
    <dbReference type="NCBI Taxonomy" id="1834037"/>
    <lineage>
        <taxon>Bacteria</taxon>
        <taxon>Pseudomonadati</taxon>
        <taxon>Pseudomonadota</taxon>
        <taxon>Gammaproteobacteria</taxon>
        <taxon>Chromatiales</taxon>
        <taxon>Chromatiaceae</taxon>
        <taxon>Rheinheimera</taxon>
    </lineage>
</organism>
<accession>A0A437QBH3</accession>
<dbReference type="AlphaFoldDB" id="A0A437QBH3"/>
<dbReference type="EMBL" id="SACS01000037">
    <property type="protein sequence ID" value="RVU31876.1"/>
    <property type="molecule type" value="Genomic_DNA"/>
</dbReference>
<evidence type="ECO:0000313" key="3">
    <source>
        <dbReference type="Proteomes" id="UP000283077"/>
    </source>
</evidence>
<reference evidence="2 3" key="1">
    <citation type="submission" date="2019-01" db="EMBL/GenBank/DDBJ databases">
        <authorList>
            <person name="Chen W.-M."/>
        </authorList>
    </citation>
    <scope>NUCLEOTIDE SEQUENCE [LARGE SCALE GENOMIC DNA]</scope>
    <source>
        <strain evidence="2 3">KYPC3</strain>
    </source>
</reference>
<evidence type="ECO:0000313" key="2">
    <source>
        <dbReference type="EMBL" id="RVU31876.1"/>
    </source>
</evidence>
<dbReference type="RefSeq" id="WP_127701238.1">
    <property type="nucleotide sequence ID" value="NZ_SACS01000037.1"/>
</dbReference>
<sequence length="112" mass="11597">MQHSGGPTMPVSAVNTSLDLVRVAARTESKNPSIDVSSTAKITTEYAAPLRQAAENDNRVTLSAQASAAPSEPETANNDSVKVSSSIGRAASAGQLSRDEAVAIYQKIANLL</sequence>
<feature type="region of interest" description="Disordered" evidence="1">
    <location>
        <begin position="62"/>
        <end position="83"/>
    </location>
</feature>
<protein>
    <submittedName>
        <fullName evidence="2">Uncharacterized protein</fullName>
    </submittedName>
</protein>
<feature type="compositionally biased region" description="Low complexity" evidence="1">
    <location>
        <begin position="63"/>
        <end position="76"/>
    </location>
</feature>
<proteinExistence type="predicted"/>
<comment type="caution">
    <text evidence="2">The sequence shown here is derived from an EMBL/GenBank/DDBJ whole genome shotgun (WGS) entry which is preliminary data.</text>
</comment>
<dbReference type="Proteomes" id="UP000283077">
    <property type="component" value="Unassembled WGS sequence"/>
</dbReference>
<gene>
    <name evidence="2" type="ORF">EOE67_19780</name>
</gene>
<dbReference type="OrthoDB" id="5771901at2"/>
<name>A0A437QBH3_9GAMM</name>